<dbReference type="InterPro" id="IPR039426">
    <property type="entry name" value="TonB-dep_rcpt-like"/>
</dbReference>
<dbReference type="NCBIfam" id="TIGR04056">
    <property type="entry name" value="OMP_RagA_SusC"/>
    <property type="match status" value="1"/>
</dbReference>
<dbReference type="SUPFAM" id="SSF49464">
    <property type="entry name" value="Carboxypeptidase regulatory domain-like"/>
    <property type="match status" value="1"/>
</dbReference>
<dbReference type="Proteomes" id="UP000292855">
    <property type="component" value="Unassembled WGS sequence"/>
</dbReference>
<dbReference type="OrthoDB" id="9768177at2"/>
<evidence type="ECO:0000256" key="2">
    <source>
        <dbReference type="SAM" id="SignalP"/>
    </source>
</evidence>
<dbReference type="Gene3D" id="2.170.130.10">
    <property type="entry name" value="TonB-dependent receptor, plug domain"/>
    <property type="match status" value="1"/>
</dbReference>
<proteinExistence type="inferred from homology"/>
<dbReference type="NCBIfam" id="TIGR04057">
    <property type="entry name" value="SusC_RagA_signa"/>
    <property type="match status" value="1"/>
</dbReference>
<dbReference type="InterPro" id="IPR037066">
    <property type="entry name" value="Plug_dom_sf"/>
</dbReference>
<dbReference type="PROSITE" id="PS52016">
    <property type="entry name" value="TONB_DEPENDENT_REC_3"/>
    <property type="match status" value="1"/>
</dbReference>
<comment type="caution">
    <text evidence="4">The sequence shown here is derived from an EMBL/GenBank/DDBJ whole genome shotgun (WGS) entry which is preliminary data.</text>
</comment>
<organism evidence="4 5">
    <name type="scientific">Sphingobacterium corticibacterium</name>
    <dbReference type="NCBI Taxonomy" id="2484746"/>
    <lineage>
        <taxon>Bacteria</taxon>
        <taxon>Pseudomonadati</taxon>
        <taxon>Bacteroidota</taxon>
        <taxon>Sphingobacteriia</taxon>
        <taxon>Sphingobacteriales</taxon>
        <taxon>Sphingobacteriaceae</taxon>
        <taxon>Sphingobacterium</taxon>
    </lineage>
</organism>
<dbReference type="InterPro" id="IPR008969">
    <property type="entry name" value="CarboxyPept-like_regulatory"/>
</dbReference>
<keyword evidence="1" id="KW-0998">Cell outer membrane</keyword>
<keyword evidence="2" id="KW-0732">Signal</keyword>
<comment type="subcellular location">
    <subcellularLocation>
        <location evidence="1">Cell outer membrane</location>
        <topology evidence="1">Multi-pass membrane protein</topology>
    </subcellularLocation>
</comment>
<keyword evidence="4" id="KW-0675">Receptor</keyword>
<feature type="chain" id="PRO_5020264003" evidence="2">
    <location>
        <begin position="21"/>
        <end position="1022"/>
    </location>
</feature>
<name>A0A4Q6XXS7_9SPHI</name>
<dbReference type="InterPro" id="IPR012910">
    <property type="entry name" value="Plug_dom"/>
</dbReference>
<keyword evidence="5" id="KW-1185">Reference proteome</keyword>
<dbReference type="Pfam" id="PF07715">
    <property type="entry name" value="Plug"/>
    <property type="match status" value="1"/>
</dbReference>
<dbReference type="InterPro" id="IPR023996">
    <property type="entry name" value="TonB-dep_OMP_SusC/RagA"/>
</dbReference>
<keyword evidence="1" id="KW-1134">Transmembrane beta strand</keyword>
<feature type="signal peptide" evidence="2">
    <location>
        <begin position="1"/>
        <end position="20"/>
    </location>
</feature>
<comment type="similarity">
    <text evidence="1">Belongs to the TonB-dependent receptor family.</text>
</comment>
<dbReference type="AlphaFoldDB" id="A0A4Q6XXS7"/>
<keyword evidence="1" id="KW-0813">Transport</keyword>
<dbReference type="Pfam" id="PF13715">
    <property type="entry name" value="CarbopepD_reg_2"/>
    <property type="match status" value="1"/>
</dbReference>
<feature type="domain" description="TonB-dependent receptor plug" evidence="3">
    <location>
        <begin position="113"/>
        <end position="218"/>
    </location>
</feature>
<protein>
    <submittedName>
        <fullName evidence="4">TonB-dependent receptor</fullName>
    </submittedName>
</protein>
<reference evidence="4 5" key="1">
    <citation type="submission" date="2019-02" db="EMBL/GenBank/DDBJ databases">
        <authorList>
            <person name="Li Y."/>
        </authorList>
    </citation>
    <scope>NUCLEOTIDE SEQUENCE [LARGE SCALE GENOMIC DNA]</scope>
    <source>
        <strain evidence="4 5">30C10-4-7</strain>
    </source>
</reference>
<dbReference type="InterPro" id="IPR023997">
    <property type="entry name" value="TonB-dep_OMP_SusC/RagA_CS"/>
</dbReference>
<gene>
    <name evidence="4" type="ORF">EWE74_02855</name>
</gene>
<accession>A0A4Q6XXS7</accession>
<evidence type="ECO:0000259" key="3">
    <source>
        <dbReference type="Pfam" id="PF07715"/>
    </source>
</evidence>
<dbReference type="RefSeq" id="WP_130140018.1">
    <property type="nucleotide sequence ID" value="NZ_SGIT01000001.1"/>
</dbReference>
<dbReference type="GO" id="GO:0009279">
    <property type="term" value="C:cell outer membrane"/>
    <property type="evidence" value="ECO:0007669"/>
    <property type="project" value="UniProtKB-SubCell"/>
</dbReference>
<dbReference type="SUPFAM" id="SSF56935">
    <property type="entry name" value="Porins"/>
    <property type="match status" value="1"/>
</dbReference>
<sequence>MRKLFILFLFLTATLSYGYAQVRTVTGTVKDSGSLIGLPGVTISKPDGTGSQTDAAGRFSIEANPTDALTFRFIGYTAQTVEVGDQETIDVFLISEDQALEEVVVIGYGTQTQRNLTSSIVTVKSEDIVKTPNANPLQALQGRVAGVQIVSSGAPGASPTVRLRGIGSFEGGSAPLYVVDGMFFDNIDFLNPNDIETINVLKDASASAIYGVRAGNGVVLIETKSGAYNQEAEIVYDGYYGIQNPQNVLKMANTQQFVQYINETGGSADIAFIDNAMQRYGRSRIDPNLPNVNTDWYNEIMSPAPIQNHSLSFNGGGEKTRYSIGGSYFKQDGLLNEQRNDFQRLSFRTKIDSRVRDWLNVGGNFNVSTARQYNGENTAWFRAYFSVPILPVYDEQNTMADPYKLANAQQLGYRGVQNPFYPLMYVDNRNHVAKMLGNFHLEANIIENKLKFRTQYNYSLGFVNARRIDFEHHDGVTARQSAIRRQNTSDYDQVWDNFLTYDDKFGKHSLTAVLGQSWRNEYSELLYARGTAINPAPSRAAEQYWYLTNATEFDVDDIGDANDATINANLQFLSFFGRLSYNYDGKYLLYGTLRRDGNNKFQKKWGNFATLGAGWIVSQEEFFDVSGIDFLKFRASWGQLGNDGIAPATGLPVLEENNGAIDGTRIVGRRLNPTFDYISQWETTVETNIGLDARFLNNRLSLGADYFIRDTRDLAVRITPPVFRAEERRSVGQIRNKGFEMNLNWTDDIHEDFSYNIGGNFATLKNEVLGLGGPTYINAGSAEFRQRSIIGQPYQAFYGYDVVGVFQKGSYADASSIDNLVQASGYTKEFIQERQLREGDLIFRDVNNDGIIDDEDRMVLGSYLPTFTWGGNIGFRYKKLDFQALFQGQHGYHILNRKRGEMIFTNDTNIDADLATNLWRGEGTSNSYPSASGLRRAWNQNLSSYFIENGSYFRLQNVRLSYSFLGKEINGKKWPETRVTLTAERPLTVFKYNGFNPEVSNGVDREVYPVPAVYTLGVMIKL</sequence>
<keyword evidence="1" id="KW-0812">Transmembrane</keyword>
<dbReference type="EMBL" id="SGIT01000001">
    <property type="protein sequence ID" value="RZF61789.1"/>
    <property type="molecule type" value="Genomic_DNA"/>
</dbReference>
<evidence type="ECO:0000313" key="5">
    <source>
        <dbReference type="Proteomes" id="UP000292855"/>
    </source>
</evidence>
<evidence type="ECO:0000256" key="1">
    <source>
        <dbReference type="PROSITE-ProRule" id="PRU01360"/>
    </source>
</evidence>
<keyword evidence="1" id="KW-0472">Membrane</keyword>
<evidence type="ECO:0000313" key="4">
    <source>
        <dbReference type="EMBL" id="RZF61789.1"/>
    </source>
</evidence>